<feature type="transmembrane region" description="Helical" evidence="6">
    <location>
        <begin position="90"/>
        <end position="114"/>
    </location>
</feature>
<dbReference type="PRINTS" id="PR00259">
    <property type="entry name" value="TMFOUR"/>
</dbReference>
<evidence type="ECO:0000256" key="3">
    <source>
        <dbReference type="ARBA" id="ARBA00022989"/>
    </source>
</evidence>
<evidence type="ECO:0000256" key="1">
    <source>
        <dbReference type="ARBA" id="ARBA00004141"/>
    </source>
</evidence>
<dbReference type="Proteomes" id="UP001321473">
    <property type="component" value="Unassembled WGS sequence"/>
</dbReference>
<gene>
    <name evidence="7" type="ORF">V5799_003047</name>
</gene>
<evidence type="ECO:0000313" key="8">
    <source>
        <dbReference type="Proteomes" id="UP001321473"/>
    </source>
</evidence>
<feature type="transmembrane region" description="Helical" evidence="6">
    <location>
        <begin position="134"/>
        <end position="158"/>
    </location>
</feature>
<comment type="subcellular location">
    <subcellularLocation>
        <location evidence="1">Membrane</location>
        <topology evidence="1">Multi-pass membrane protein</topology>
    </subcellularLocation>
</comment>
<protein>
    <submittedName>
        <fullName evidence="7">Uncharacterized protein</fullName>
    </submittedName>
</protein>
<evidence type="ECO:0000256" key="2">
    <source>
        <dbReference type="ARBA" id="ARBA00022692"/>
    </source>
</evidence>
<dbReference type="GO" id="GO:0005886">
    <property type="term" value="C:plasma membrane"/>
    <property type="evidence" value="ECO:0007669"/>
    <property type="project" value="TreeGrafter"/>
</dbReference>
<keyword evidence="2 6" id="KW-0812">Transmembrane</keyword>
<keyword evidence="3 6" id="KW-1133">Transmembrane helix</keyword>
<dbReference type="PANTHER" id="PTHR19282">
    <property type="entry name" value="TETRASPANIN"/>
    <property type="match status" value="1"/>
</dbReference>
<evidence type="ECO:0000256" key="5">
    <source>
        <dbReference type="SAM" id="MobiDB-lite"/>
    </source>
</evidence>
<feature type="transmembrane region" description="Helical" evidence="6">
    <location>
        <begin position="170"/>
        <end position="192"/>
    </location>
</feature>
<evidence type="ECO:0000256" key="6">
    <source>
        <dbReference type="SAM" id="Phobius"/>
    </source>
</evidence>
<accession>A0AAQ4DA31</accession>
<feature type="compositionally biased region" description="Basic residues" evidence="5">
    <location>
        <begin position="61"/>
        <end position="70"/>
    </location>
</feature>
<dbReference type="AlphaFoldDB" id="A0AAQ4DA31"/>
<keyword evidence="8" id="KW-1185">Reference proteome</keyword>
<organism evidence="7 8">
    <name type="scientific">Amblyomma americanum</name>
    <name type="common">Lone star tick</name>
    <dbReference type="NCBI Taxonomy" id="6943"/>
    <lineage>
        <taxon>Eukaryota</taxon>
        <taxon>Metazoa</taxon>
        <taxon>Ecdysozoa</taxon>
        <taxon>Arthropoda</taxon>
        <taxon>Chelicerata</taxon>
        <taxon>Arachnida</taxon>
        <taxon>Acari</taxon>
        <taxon>Parasitiformes</taxon>
        <taxon>Ixodida</taxon>
        <taxon>Ixodoidea</taxon>
        <taxon>Ixodidae</taxon>
        <taxon>Amblyomminae</taxon>
        <taxon>Amblyomma</taxon>
    </lineage>
</organism>
<name>A0AAQ4DA31_AMBAM</name>
<evidence type="ECO:0000313" key="7">
    <source>
        <dbReference type="EMBL" id="KAK8759321.1"/>
    </source>
</evidence>
<sequence>MPPVVIVDDDSPPVRKPKTPAYSASSIVHSGPVQSVKRKAPSSPRASPPKKKVKKEGGSVKPKKPPVKGGRKPDEEASLLDVNPMVRYPLLLLNLALWFLGILLMAVGGVLYVNSLEADEGTDVLSDLDSSTSLIFRVEVVVSIAGVSLFVVSFCGCVGALRENRCLLQLYSLALTAMIAAHLVFGVVIFYVPGERPVEGLRVCLRGASDSHAASLTAARRFYDALASVSSLHLRVHEA</sequence>
<dbReference type="EMBL" id="JARKHS020033177">
    <property type="protein sequence ID" value="KAK8759321.1"/>
    <property type="molecule type" value="Genomic_DNA"/>
</dbReference>
<evidence type="ECO:0000256" key="4">
    <source>
        <dbReference type="ARBA" id="ARBA00023136"/>
    </source>
</evidence>
<keyword evidence="4 6" id="KW-0472">Membrane</keyword>
<proteinExistence type="predicted"/>
<dbReference type="InterPro" id="IPR018499">
    <property type="entry name" value="Tetraspanin/Peripherin"/>
</dbReference>
<feature type="region of interest" description="Disordered" evidence="5">
    <location>
        <begin position="1"/>
        <end position="75"/>
    </location>
</feature>
<comment type="caution">
    <text evidence="7">The sequence shown here is derived from an EMBL/GenBank/DDBJ whole genome shotgun (WGS) entry which is preliminary data.</text>
</comment>
<dbReference type="Pfam" id="PF00335">
    <property type="entry name" value="Tetraspanin"/>
    <property type="match status" value="1"/>
</dbReference>
<dbReference type="PANTHER" id="PTHR19282:SF544">
    <property type="entry name" value="TETRASPANIN"/>
    <property type="match status" value="1"/>
</dbReference>
<reference evidence="7 8" key="1">
    <citation type="journal article" date="2023" name="Arcadia Sci">
        <title>De novo assembly of a long-read Amblyomma americanum tick genome.</title>
        <authorList>
            <person name="Chou S."/>
            <person name="Poskanzer K.E."/>
            <person name="Rollins M."/>
            <person name="Thuy-Boun P.S."/>
        </authorList>
    </citation>
    <scope>NUCLEOTIDE SEQUENCE [LARGE SCALE GENOMIC DNA]</scope>
    <source>
        <strain evidence="7">F_SG_1</strain>
        <tissue evidence="7">Salivary glands</tissue>
    </source>
</reference>